<feature type="compositionally biased region" description="Low complexity" evidence="1">
    <location>
        <begin position="44"/>
        <end position="55"/>
    </location>
</feature>
<evidence type="ECO:0000313" key="3">
    <source>
        <dbReference type="Proteomes" id="UP000603453"/>
    </source>
</evidence>
<name>A0A8H7UT17_9FUNG</name>
<feature type="region of interest" description="Disordered" evidence="1">
    <location>
        <begin position="353"/>
        <end position="385"/>
    </location>
</feature>
<protein>
    <submittedName>
        <fullName evidence="2">Uncharacterized protein</fullName>
    </submittedName>
</protein>
<feature type="compositionally biased region" description="Low complexity" evidence="1">
    <location>
        <begin position="429"/>
        <end position="451"/>
    </location>
</feature>
<dbReference type="Proteomes" id="UP000603453">
    <property type="component" value="Unassembled WGS sequence"/>
</dbReference>
<evidence type="ECO:0000256" key="1">
    <source>
        <dbReference type="SAM" id="MobiDB-lite"/>
    </source>
</evidence>
<comment type="caution">
    <text evidence="2">The sequence shown here is derived from an EMBL/GenBank/DDBJ whole genome shotgun (WGS) entry which is preliminary data.</text>
</comment>
<dbReference type="EMBL" id="JAEPRD010000494">
    <property type="protein sequence ID" value="KAG2191018.1"/>
    <property type="molecule type" value="Genomic_DNA"/>
</dbReference>
<feature type="non-terminal residue" evidence="2">
    <location>
        <position position="516"/>
    </location>
</feature>
<keyword evidence="3" id="KW-1185">Reference proteome</keyword>
<proteinExistence type="predicted"/>
<sequence length="516" mass="57657">MSAQQSPIQSPAAHEQQNDVHRNQVPSVARDEDTVMSENDSDHSSSALSAAGSSDGPRININTEYTASMLLESAQEDYERKKDSYYIYLGNYLALSKVDARSDASKNASILSKEALALYKDAEETLKNLREENSPSAPVQDERSRFVPNNLPFLQLKSVLYSSSIYTTLMSDLYLEKPSRELFDSVYDFCQEFVTVLEAHALVLDDSWERLLPSCLTKETRVWFEDNLKGKSMSWKLAEGQLLDYCDTPFRKFVNMGRVWSMKQGPKESVRAFGAKFQKFRRQASLEDGIQLVLCFWWNLRPEVRQACMIPLSSNYGTKMPSKVEEIISLVSTTTFDTSSLLKNDAETSPVSEWKSFAERNGASSSSGAGKGKKRSFSSGDAGKKSKKTWNFKAALKDNICFSCKAPWEKGHSCPERERYLETRVSRMATRSGGAPTSSSGSVAGPSSSPRSLEDNTSALSMMALDCKYNYKDMTIKKDFKNMSTNITFPILVNNSIRTISLLDCGATFSSVDVNF</sequence>
<feature type="region of interest" description="Disordered" evidence="1">
    <location>
        <begin position="1"/>
        <end position="59"/>
    </location>
</feature>
<feature type="region of interest" description="Disordered" evidence="1">
    <location>
        <begin position="429"/>
        <end position="455"/>
    </location>
</feature>
<dbReference type="AlphaFoldDB" id="A0A8H7UT17"/>
<reference evidence="2" key="1">
    <citation type="submission" date="2020-12" db="EMBL/GenBank/DDBJ databases">
        <title>Metabolic potential, ecology and presence of endohyphal bacteria is reflected in genomic diversity of Mucoromycotina.</title>
        <authorList>
            <person name="Muszewska A."/>
            <person name="Okrasinska A."/>
            <person name="Steczkiewicz K."/>
            <person name="Drgas O."/>
            <person name="Orlowska M."/>
            <person name="Perlinska-Lenart U."/>
            <person name="Aleksandrzak-Piekarczyk T."/>
            <person name="Szatraj K."/>
            <person name="Zielenkiewicz U."/>
            <person name="Pilsyk S."/>
            <person name="Malc E."/>
            <person name="Mieczkowski P."/>
            <person name="Kruszewska J.S."/>
            <person name="Biernat P."/>
            <person name="Pawlowska J."/>
        </authorList>
    </citation>
    <scope>NUCLEOTIDE SEQUENCE</scope>
    <source>
        <strain evidence="2">WA0000017839</strain>
    </source>
</reference>
<evidence type="ECO:0000313" key="2">
    <source>
        <dbReference type="EMBL" id="KAG2191018.1"/>
    </source>
</evidence>
<organism evidence="2 3">
    <name type="scientific">Mucor saturninus</name>
    <dbReference type="NCBI Taxonomy" id="64648"/>
    <lineage>
        <taxon>Eukaryota</taxon>
        <taxon>Fungi</taxon>
        <taxon>Fungi incertae sedis</taxon>
        <taxon>Mucoromycota</taxon>
        <taxon>Mucoromycotina</taxon>
        <taxon>Mucoromycetes</taxon>
        <taxon>Mucorales</taxon>
        <taxon>Mucorineae</taxon>
        <taxon>Mucoraceae</taxon>
        <taxon>Mucor</taxon>
    </lineage>
</organism>
<accession>A0A8H7UT17</accession>
<dbReference type="OrthoDB" id="2285432at2759"/>
<gene>
    <name evidence="2" type="ORF">INT47_001073</name>
</gene>